<evidence type="ECO:0000259" key="2">
    <source>
        <dbReference type="PROSITE" id="PS51781"/>
    </source>
</evidence>
<feature type="signal peptide" evidence="1">
    <location>
        <begin position="1"/>
        <end position="25"/>
    </location>
</feature>
<accession>A0A9D1PB56</accession>
<gene>
    <name evidence="3" type="ORF">IAA64_13030</name>
</gene>
<dbReference type="InterPro" id="IPR052354">
    <property type="entry name" value="Cell_Wall_Dynamics_Protein"/>
</dbReference>
<protein>
    <submittedName>
        <fullName evidence="3">SH3 domain-containing protein</fullName>
    </submittedName>
</protein>
<evidence type="ECO:0000256" key="1">
    <source>
        <dbReference type="SAM" id="SignalP"/>
    </source>
</evidence>
<dbReference type="SMART" id="SM00287">
    <property type="entry name" value="SH3b"/>
    <property type="match status" value="4"/>
</dbReference>
<name>A0A9D1PB56_9FIRM</name>
<keyword evidence="1" id="KW-0732">Signal</keyword>
<dbReference type="PANTHER" id="PTHR34408:SF1">
    <property type="entry name" value="GLYCOSYL HYDROLASE FAMILY 19 DOMAIN-CONTAINING PROTEIN HI_1415"/>
    <property type="match status" value="1"/>
</dbReference>
<reference evidence="3" key="1">
    <citation type="submission" date="2020-10" db="EMBL/GenBank/DDBJ databases">
        <authorList>
            <person name="Gilroy R."/>
        </authorList>
    </citation>
    <scope>NUCLEOTIDE SEQUENCE</scope>
    <source>
        <strain evidence="3">CHK183-6373</strain>
    </source>
</reference>
<comment type="caution">
    <text evidence="3">The sequence shown here is derived from an EMBL/GenBank/DDBJ whole genome shotgun (WGS) entry which is preliminary data.</text>
</comment>
<dbReference type="Gene3D" id="2.30.30.40">
    <property type="entry name" value="SH3 Domains"/>
    <property type="match status" value="2"/>
</dbReference>
<dbReference type="PANTHER" id="PTHR34408">
    <property type="entry name" value="FAMILY PROTEIN, PUTATIVE-RELATED"/>
    <property type="match status" value="1"/>
</dbReference>
<feature type="domain" description="SH3b" evidence="2">
    <location>
        <begin position="25"/>
        <end position="91"/>
    </location>
</feature>
<dbReference type="Pfam" id="PF08239">
    <property type="entry name" value="SH3_3"/>
    <property type="match status" value="2"/>
</dbReference>
<proteinExistence type="predicted"/>
<dbReference type="AlphaFoldDB" id="A0A9D1PB56"/>
<dbReference type="Proteomes" id="UP000886884">
    <property type="component" value="Unassembled WGS sequence"/>
</dbReference>
<sequence>MKRTALVMGVALALLLTGIAPSALAESATVNDDTRVYQHPSEDSESIRVSEGTAVTIVEYGSGSYSGWVRIQNPQNGMIAYIQAGDLSSGKDKARDGGETVALIASAEKATVNADTRVYQHPSEDSESMRISAGAAVAVVEYGSGPYSGWARIQNPQNGMIAYIRAESLSSGDAETRDGGESFTAYVVIDSLPLYASASTASDIKRSLRHGRSVTVLETRAGWAKVSYGSTTGFAQIEGMSKTPPADPIAAYVLEEAYVYESDSSQSGRYATAPAGAEVTVYAIHGDWCKVAHNGTVGYMKKAQLTPDKDAVHAGGSVALADWFASDIQSAFSTGSQAVITDVDSGISWRVKRRGGSNHADVEPLTAADTAAMWKACADSDGDWTYIRHAVWVTIDGQRYAASIYSEPHGESAIDGNGYPGHLCVHFLNSRTHGTDRVDEDHQKMILKAYRAG</sequence>
<dbReference type="EMBL" id="DVOT01000235">
    <property type="protein sequence ID" value="HIV28879.1"/>
    <property type="molecule type" value="Genomic_DNA"/>
</dbReference>
<feature type="domain" description="SH3b" evidence="2">
    <location>
        <begin position="182"/>
        <end position="244"/>
    </location>
</feature>
<evidence type="ECO:0000313" key="3">
    <source>
        <dbReference type="EMBL" id="HIV28879.1"/>
    </source>
</evidence>
<dbReference type="InterPro" id="IPR003646">
    <property type="entry name" value="SH3-like_bac-type"/>
</dbReference>
<evidence type="ECO:0000313" key="4">
    <source>
        <dbReference type="Proteomes" id="UP000886884"/>
    </source>
</evidence>
<dbReference type="PROSITE" id="PS51781">
    <property type="entry name" value="SH3B"/>
    <property type="match status" value="2"/>
</dbReference>
<reference evidence="3" key="2">
    <citation type="journal article" date="2021" name="PeerJ">
        <title>Extensive microbial diversity within the chicken gut microbiome revealed by metagenomics and culture.</title>
        <authorList>
            <person name="Gilroy R."/>
            <person name="Ravi A."/>
            <person name="Getino M."/>
            <person name="Pursley I."/>
            <person name="Horton D.L."/>
            <person name="Alikhan N.F."/>
            <person name="Baker D."/>
            <person name="Gharbi K."/>
            <person name="Hall N."/>
            <person name="Watson M."/>
            <person name="Adriaenssens E.M."/>
            <person name="Foster-Nyarko E."/>
            <person name="Jarju S."/>
            <person name="Secka A."/>
            <person name="Antonio M."/>
            <person name="Oren A."/>
            <person name="Chaudhuri R.R."/>
            <person name="La Ragione R."/>
            <person name="Hildebrand F."/>
            <person name="Pallen M.J."/>
        </authorList>
    </citation>
    <scope>NUCLEOTIDE SEQUENCE</scope>
    <source>
        <strain evidence="3">CHK183-6373</strain>
    </source>
</reference>
<feature type="chain" id="PRO_5038723556" evidence="1">
    <location>
        <begin position="26"/>
        <end position="453"/>
    </location>
</feature>
<organism evidence="3 4">
    <name type="scientific">Candidatus Ornithocaccomicrobium faecavium</name>
    <dbReference type="NCBI Taxonomy" id="2840890"/>
    <lineage>
        <taxon>Bacteria</taxon>
        <taxon>Bacillati</taxon>
        <taxon>Bacillota</taxon>
        <taxon>Clostridia</taxon>
        <taxon>Candidatus Ornithocaccomicrobium</taxon>
    </lineage>
</organism>